<dbReference type="eggNOG" id="KOG0017">
    <property type="taxonomic scope" value="Eukaryota"/>
</dbReference>
<protein>
    <recommendedName>
        <fullName evidence="4">Retrotransposon gag domain-containing protein</fullName>
    </recommendedName>
</protein>
<evidence type="ECO:0000313" key="3">
    <source>
        <dbReference type="Proteomes" id="UP000008311"/>
    </source>
</evidence>
<gene>
    <name evidence="2" type="ORF">RCOM_0599090</name>
</gene>
<dbReference type="PANTHER" id="PTHR33067:SF35">
    <property type="entry name" value="ASPARTIC PEPTIDASE DDI1-TYPE DOMAIN-CONTAINING PROTEIN"/>
    <property type="match status" value="1"/>
</dbReference>
<dbReference type="InterPro" id="IPR021109">
    <property type="entry name" value="Peptidase_aspartic_dom_sf"/>
</dbReference>
<accession>B9SL44</accession>
<sequence>MYDAWERFKDLLRCCPHHGLLVWMQVQTFYSGLNLATRQMVDAAAGGALNNKTPEQAQNLIEEMAMNNNQWQSSRSRPGRQGVVNQVDSTAALAAQVELLAKKIDQLQTPVHAANVGCEFCGSPHYSVNCTAGGKKLTGSSPLADKDNTIVQVEPAKEGPDFKVVENERMKEDRQKSPVREHQPPVPYPARLRQDKVDKQYSKFLDLFKQLKINLPFVEAISQMAKYAKFLKEILSNNRKLEDLGQVVLNEECSAILQNKLPLKRRDLESFTIPCMIGDLSISGALADLGASINLMPTSLFAKLGLHEPKPTRMSVQLADRTVKIPRGIIEDVLIKVDKFIFPVDFVVMDMEGESTVPLILGRPFLATSRAVIDVSDGKLKLRVDDETITFDLATSMRQSLDYDNTVYSTDVIDDVVESHLQEILCSDPLQVALAEDEEELSNEQVLEQLAVLLASEPSLSTDPYLFLDRSGVQKVKTSFKDPPVLKLKELPSHLV</sequence>
<dbReference type="Gene3D" id="2.40.70.10">
    <property type="entry name" value="Acid Proteases"/>
    <property type="match status" value="1"/>
</dbReference>
<dbReference type="AlphaFoldDB" id="B9SL44"/>
<dbReference type="CDD" id="cd00303">
    <property type="entry name" value="retropepsin_like"/>
    <property type="match status" value="1"/>
</dbReference>
<dbReference type="Pfam" id="PF13650">
    <property type="entry name" value="Asp_protease_2"/>
    <property type="match status" value="1"/>
</dbReference>
<dbReference type="Proteomes" id="UP000008311">
    <property type="component" value="Unassembled WGS sequence"/>
</dbReference>
<evidence type="ECO:0008006" key="4">
    <source>
        <dbReference type="Google" id="ProtNLM"/>
    </source>
</evidence>
<organism evidence="2 3">
    <name type="scientific">Ricinus communis</name>
    <name type="common">Castor bean</name>
    <dbReference type="NCBI Taxonomy" id="3988"/>
    <lineage>
        <taxon>Eukaryota</taxon>
        <taxon>Viridiplantae</taxon>
        <taxon>Streptophyta</taxon>
        <taxon>Embryophyta</taxon>
        <taxon>Tracheophyta</taxon>
        <taxon>Spermatophyta</taxon>
        <taxon>Magnoliopsida</taxon>
        <taxon>eudicotyledons</taxon>
        <taxon>Gunneridae</taxon>
        <taxon>Pentapetalae</taxon>
        <taxon>rosids</taxon>
        <taxon>fabids</taxon>
        <taxon>Malpighiales</taxon>
        <taxon>Euphorbiaceae</taxon>
        <taxon>Acalyphoideae</taxon>
        <taxon>Acalypheae</taxon>
        <taxon>Ricinus</taxon>
    </lineage>
</organism>
<proteinExistence type="predicted"/>
<dbReference type="PANTHER" id="PTHR33067">
    <property type="entry name" value="RNA-DIRECTED DNA POLYMERASE-RELATED"/>
    <property type="match status" value="1"/>
</dbReference>
<feature type="compositionally biased region" description="Basic and acidic residues" evidence="1">
    <location>
        <begin position="167"/>
        <end position="183"/>
    </location>
</feature>
<dbReference type="EMBL" id="EQ974010">
    <property type="protein sequence ID" value="EEF35670.1"/>
    <property type="molecule type" value="Genomic_DNA"/>
</dbReference>
<keyword evidence="3" id="KW-1185">Reference proteome</keyword>
<feature type="region of interest" description="Disordered" evidence="1">
    <location>
        <begin position="167"/>
        <end position="189"/>
    </location>
</feature>
<reference evidence="3" key="1">
    <citation type="journal article" date="2010" name="Nat. Biotechnol.">
        <title>Draft genome sequence of the oilseed species Ricinus communis.</title>
        <authorList>
            <person name="Chan A.P."/>
            <person name="Crabtree J."/>
            <person name="Zhao Q."/>
            <person name="Lorenzi H."/>
            <person name="Orvis J."/>
            <person name="Puiu D."/>
            <person name="Melake-Berhan A."/>
            <person name="Jones K.M."/>
            <person name="Redman J."/>
            <person name="Chen G."/>
            <person name="Cahoon E.B."/>
            <person name="Gedil M."/>
            <person name="Stanke M."/>
            <person name="Haas B.J."/>
            <person name="Wortman J.R."/>
            <person name="Fraser-Liggett C.M."/>
            <person name="Ravel J."/>
            <person name="Rabinowicz P.D."/>
        </authorList>
    </citation>
    <scope>NUCLEOTIDE SEQUENCE [LARGE SCALE GENOMIC DNA]</scope>
    <source>
        <strain evidence="3">cv. Hale</strain>
    </source>
</reference>
<evidence type="ECO:0000256" key="1">
    <source>
        <dbReference type="SAM" id="MobiDB-lite"/>
    </source>
</evidence>
<name>B9SL44_RICCO</name>
<dbReference type="InParanoid" id="B9SL44"/>
<evidence type="ECO:0000313" key="2">
    <source>
        <dbReference type="EMBL" id="EEF35670.1"/>
    </source>
</evidence>